<evidence type="ECO:0008006" key="5">
    <source>
        <dbReference type="Google" id="ProtNLM"/>
    </source>
</evidence>
<name>A0AAW2C155_9ROSI</name>
<feature type="domain" description="Zinc knuckle CX2CX4HX4C" evidence="2">
    <location>
        <begin position="124"/>
        <end position="165"/>
    </location>
</feature>
<accession>A0AAW2C155</accession>
<dbReference type="PANTHER" id="PTHR31286:SF167">
    <property type="entry name" value="OS09G0268800 PROTEIN"/>
    <property type="match status" value="1"/>
</dbReference>
<protein>
    <recommendedName>
        <fullName evidence="5">DUF4283 domain-containing protein</fullName>
    </recommendedName>
</protein>
<dbReference type="AlphaFoldDB" id="A0AAW2C155"/>
<dbReference type="Pfam" id="PF14392">
    <property type="entry name" value="zf-CCHC_4"/>
    <property type="match status" value="1"/>
</dbReference>
<evidence type="ECO:0000313" key="3">
    <source>
        <dbReference type="EMBL" id="KAK9991376.1"/>
    </source>
</evidence>
<reference evidence="3 4" key="1">
    <citation type="submission" date="2024-01" db="EMBL/GenBank/DDBJ databases">
        <title>A telomere-to-telomere, gap-free genome of sweet tea (Lithocarpus litseifolius).</title>
        <authorList>
            <person name="Zhou J."/>
        </authorList>
    </citation>
    <scope>NUCLEOTIDE SEQUENCE [LARGE SCALE GENOMIC DNA]</scope>
    <source>
        <strain evidence="3">Zhou-2022a</strain>
        <tissue evidence="3">Leaf</tissue>
    </source>
</reference>
<feature type="domain" description="DUF4283" evidence="1">
    <location>
        <begin position="2"/>
        <end position="58"/>
    </location>
</feature>
<evidence type="ECO:0000259" key="1">
    <source>
        <dbReference type="Pfam" id="PF14111"/>
    </source>
</evidence>
<dbReference type="Pfam" id="PF14111">
    <property type="entry name" value="DUF4283"/>
    <property type="match status" value="1"/>
</dbReference>
<dbReference type="EMBL" id="JAZDWU010000009">
    <property type="protein sequence ID" value="KAK9991376.1"/>
    <property type="molecule type" value="Genomic_DNA"/>
</dbReference>
<dbReference type="InterPro" id="IPR025558">
    <property type="entry name" value="DUF4283"/>
</dbReference>
<keyword evidence="4" id="KW-1185">Reference proteome</keyword>
<evidence type="ECO:0000259" key="2">
    <source>
        <dbReference type="Pfam" id="PF14392"/>
    </source>
</evidence>
<proteinExistence type="predicted"/>
<organism evidence="3 4">
    <name type="scientific">Lithocarpus litseifolius</name>
    <dbReference type="NCBI Taxonomy" id="425828"/>
    <lineage>
        <taxon>Eukaryota</taxon>
        <taxon>Viridiplantae</taxon>
        <taxon>Streptophyta</taxon>
        <taxon>Embryophyta</taxon>
        <taxon>Tracheophyta</taxon>
        <taxon>Spermatophyta</taxon>
        <taxon>Magnoliopsida</taxon>
        <taxon>eudicotyledons</taxon>
        <taxon>Gunneridae</taxon>
        <taxon>Pentapetalae</taxon>
        <taxon>rosids</taxon>
        <taxon>fabids</taxon>
        <taxon>Fagales</taxon>
        <taxon>Fagaceae</taxon>
        <taxon>Lithocarpus</taxon>
    </lineage>
</organism>
<gene>
    <name evidence="3" type="ORF">SO802_026361</name>
</gene>
<dbReference type="Proteomes" id="UP001459277">
    <property type="component" value="Unassembled WGS sequence"/>
</dbReference>
<dbReference type="InterPro" id="IPR040256">
    <property type="entry name" value="At4g02000-like"/>
</dbReference>
<dbReference type="InterPro" id="IPR025836">
    <property type="entry name" value="Zn_knuckle_CX2CX4HX4C"/>
</dbReference>
<sequence>MEVIARTFKLLWHVKKGFEVRDMGNHCVLFVFMEESDIDKVLAGEPWSFDKNMVALKRVLRPAEVRGLNFDRVSFWIQVHDLPLGSLNMWIASDIVSLAGMVNPGSGDAEEFEGGNYMRVRVSIDITKPLSRGRKVEFENGEESWVCFKYERLPNLCYWCGCLTH</sequence>
<dbReference type="PANTHER" id="PTHR31286">
    <property type="entry name" value="GLYCINE-RICH CELL WALL STRUCTURAL PROTEIN 1.8-LIKE"/>
    <property type="match status" value="1"/>
</dbReference>
<evidence type="ECO:0000313" key="4">
    <source>
        <dbReference type="Proteomes" id="UP001459277"/>
    </source>
</evidence>
<comment type="caution">
    <text evidence="3">The sequence shown here is derived from an EMBL/GenBank/DDBJ whole genome shotgun (WGS) entry which is preliminary data.</text>
</comment>